<gene>
    <name evidence="1" type="ORF">ASZ90_011178</name>
</gene>
<organism evidence="1">
    <name type="scientific">hydrocarbon metagenome</name>
    <dbReference type="NCBI Taxonomy" id="938273"/>
    <lineage>
        <taxon>unclassified sequences</taxon>
        <taxon>metagenomes</taxon>
        <taxon>ecological metagenomes</taxon>
    </lineage>
</organism>
<dbReference type="AlphaFoldDB" id="A0A0W8FDZ2"/>
<proteinExistence type="predicted"/>
<dbReference type="EMBL" id="LNQE01001327">
    <property type="protein sequence ID" value="KUG19096.1"/>
    <property type="molecule type" value="Genomic_DNA"/>
</dbReference>
<evidence type="ECO:0000313" key="1">
    <source>
        <dbReference type="EMBL" id="KUG19096.1"/>
    </source>
</evidence>
<protein>
    <submittedName>
        <fullName evidence="1">Uncharacterized protein</fullName>
    </submittedName>
</protein>
<sequence>MIQPGQPAFLDSDILFLAAENPSVKTIINHSANHDRFRIGRNALKSDG</sequence>
<reference evidence="1" key="1">
    <citation type="journal article" date="2015" name="Proc. Natl. Acad. Sci. U.S.A.">
        <title>Networks of energetic and metabolic interactions define dynamics in microbial communities.</title>
        <authorList>
            <person name="Embree M."/>
            <person name="Liu J.K."/>
            <person name="Al-Bassam M.M."/>
            <person name="Zengler K."/>
        </authorList>
    </citation>
    <scope>NUCLEOTIDE SEQUENCE</scope>
</reference>
<accession>A0A0W8FDZ2</accession>
<comment type="caution">
    <text evidence="1">The sequence shown here is derived from an EMBL/GenBank/DDBJ whole genome shotgun (WGS) entry which is preliminary data.</text>
</comment>
<name>A0A0W8FDZ2_9ZZZZ</name>